<gene>
    <name evidence="1" type="ordered locus">MTR_2g436610</name>
    <name evidence="2" type="ORF">MtrunA17_Chr2g0295861</name>
</gene>
<dbReference type="Proteomes" id="UP000265566">
    <property type="component" value="Chromosome 2"/>
</dbReference>
<keyword evidence="4" id="KW-1185">Reference proteome</keyword>
<protein>
    <submittedName>
        <fullName evidence="1 3">Uncharacterized protein</fullName>
    </submittedName>
</protein>
<organism evidence="1 4">
    <name type="scientific">Medicago truncatula</name>
    <name type="common">Barrel medic</name>
    <name type="synonym">Medicago tribuloides</name>
    <dbReference type="NCBI Taxonomy" id="3880"/>
    <lineage>
        <taxon>Eukaryota</taxon>
        <taxon>Viridiplantae</taxon>
        <taxon>Streptophyta</taxon>
        <taxon>Embryophyta</taxon>
        <taxon>Tracheophyta</taxon>
        <taxon>Spermatophyta</taxon>
        <taxon>Magnoliopsida</taxon>
        <taxon>eudicotyledons</taxon>
        <taxon>Gunneridae</taxon>
        <taxon>Pentapetalae</taxon>
        <taxon>rosids</taxon>
        <taxon>fabids</taxon>
        <taxon>Fabales</taxon>
        <taxon>Fabaceae</taxon>
        <taxon>Papilionoideae</taxon>
        <taxon>50 kb inversion clade</taxon>
        <taxon>NPAAA clade</taxon>
        <taxon>Hologalegina</taxon>
        <taxon>IRL clade</taxon>
        <taxon>Trifolieae</taxon>
        <taxon>Medicago</taxon>
    </lineage>
</organism>
<proteinExistence type="predicted"/>
<dbReference type="AlphaFoldDB" id="A0A072V7C3"/>
<reference evidence="1 4" key="2">
    <citation type="journal article" date="2014" name="BMC Genomics">
        <title>An improved genome release (version Mt4.0) for the model legume Medicago truncatula.</title>
        <authorList>
            <person name="Tang H."/>
            <person name="Krishnakumar V."/>
            <person name="Bidwell S."/>
            <person name="Rosen B."/>
            <person name="Chan A."/>
            <person name="Zhou S."/>
            <person name="Gentzbittel L."/>
            <person name="Childs K.L."/>
            <person name="Yandell M."/>
            <person name="Gundlach H."/>
            <person name="Mayer K.F."/>
            <person name="Schwartz D.C."/>
            <person name="Town C.D."/>
        </authorList>
    </citation>
    <scope>GENOME REANNOTATION</scope>
    <source>
        <strain evidence="1">A17</strain>
        <strain evidence="3 4">cv. Jemalong A17</strain>
    </source>
</reference>
<dbReference type="Proteomes" id="UP000002051">
    <property type="component" value="Chromosome 2"/>
</dbReference>
<evidence type="ECO:0000313" key="1">
    <source>
        <dbReference type="EMBL" id="KEH37248.1"/>
    </source>
</evidence>
<dbReference type="EMBL" id="CM001218">
    <property type="protein sequence ID" value="KEH37248.1"/>
    <property type="molecule type" value="Genomic_DNA"/>
</dbReference>
<reference evidence="2" key="4">
    <citation type="journal article" date="2018" name="Nat. Plants">
        <title>Whole-genome landscape of Medicago truncatula symbiotic genes.</title>
        <authorList>
            <person name="Pecrix Y."/>
            <person name="Gamas P."/>
            <person name="Carrere S."/>
        </authorList>
    </citation>
    <scope>NUCLEOTIDE SEQUENCE</scope>
    <source>
        <tissue evidence="2">Leaves</tissue>
    </source>
</reference>
<reference evidence="3" key="3">
    <citation type="submission" date="2015-04" db="UniProtKB">
        <authorList>
            <consortium name="EnsemblPlants"/>
        </authorList>
    </citation>
    <scope>IDENTIFICATION</scope>
    <source>
        <strain evidence="3">cv. Jemalong A17</strain>
    </source>
</reference>
<sequence>MLVGWVGPIVRIRKDKDFEKVIKMVEAMAAHLGLGESVLFTMNHLIVVRFVQIDGVGCDGKCWCGGDGRHDGVNGGGRE</sequence>
<evidence type="ECO:0000313" key="2">
    <source>
        <dbReference type="EMBL" id="RHN73194.1"/>
    </source>
</evidence>
<dbReference type="HOGENOM" id="CLU_2609609_0_0_1"/>
<evidence type="ECO:0000313" key="4">
    <source>
        <dbReference type="Proteomes" id="UP000002051"/>
    </source>
</evidence>
<dbReference type="Gramene" id="rna8982">
    <property type="protein sequence ID" value="RHN73194.1"/>
    <property type="gene ID" value="gene8982"/>
</dbReference>
<accession>A0A072V7C3</accession>
<dbReference type="EnsemblPlants" id="KEH37248">
    <property type="protein sequence ID" value="KEH37248"/>
    <property type="gene ID" value="MTR_2g436610"/>
</dbReference>
<name>A0A072V7C3_MEDTR</name>
<reference evidence="1 4" key="1">
    <citation type="journal article" date="2011" name="Nature">
        <title>The Medicago genome provides insight into the evolution of rhizobial symbioses.</title>
        <authorList>
            <person name="Young N.D."/>
            <person name="Debelle F."/>
            <person name="Oldroyd G.E."/>
            <person name="Geurts R."/>
            <person name="Cannon S.B."/>
            <person name="Udvardi M.K."/>
            <person name="Benedito V.A."/>
            <person name="Mayer K.F."/>
            <person name="Gouzy J."/>
            <person name="Schoof H."/>
            <person name="Van de Peer Y."/>
            <person name="Proost S."/>
            <person name="Cook D.R."/>
            <person name="Meyers B.C."/>
            <person name="Spannagl M."/>
            <person name="Cheung F."/>
            <person name="De Mita S."/>
            <person name="Krishnakumar V."/>
            <person name="Gundlach H."/>
            <person name="Zhou S."/>
            <person name="Mudge J."/>
            <person name="Bharti A.K."/>
            <person name="Murray J.D."/>
            <person name="Naoumkina M.A."/>
            <person name="Rosen B."/>
            <person name="Silverstein K.A."/>
            <person name="Tang H."/>
            <person name="Rombauts S."/>
            <person name="Zhao P.X."/>
            <person name="Zhou P."/>
            <person name="Barbe V."/>
            <person name="Bardou P."/>
            <person name="Bechner M."/>
            <person name="Bellec A."/>
            <person name="Berger A."/>
            <person name="Berges H."/>
            <person name="Bidwell S."/>
            <person name="Bisseling T."/>
            <person name="Choisne N."/>
            <person name="Couloux A."/>
            <person name="Denny R."/>
            <person name="Deshpande S."/>
            <person name="Dai X."/>
            <person name="Doyle J.J."/>
            <person name="Dudez A.M."/>
            <person name="Farmer A.D."/>
            <person name="Fouteau S."/>
            <person name="Franken C."/>
            <person name="Gibelin C."/>
            <person name="Gish J."/>
            <person name="Goldstein S."/>
            <person name="Gonzalez A.J."/>
            <person name="Green P.J."/>
            <person name="Hallab A."/>
            <person name="Hartog M."/>
            <person name="Hua A."/>
            <person name="Humphray S.J."/>
            <person name="Jeong D.H."/>
            <person name="Jing Y."/>
            <person name="Jocker A."/>
            <person name="Kenton S.M."/>
            <person name="Kim D.J."/>
            <person name="Klee K."/>
            <person name="Lai H."/>
            <person name="Lang C."/>
            <person name="Lin S."/>
            <person name="Macmil S.L."/>
            <person name="Magdelenat G."/>
            <person name="Matthews L."/>
            <person name="McCorrison J."/>
            <person name="Monaghan E.L."/>
            <person name="Mun J.H."/>
            <person name="Najar F.Z."/>
            <person name="Nicholson C."/>
            <person name="Noirot C."/>
            <person name="O'Bleness M."/>
            <person name="Paule C.R."/>
            <person name="Poulain J."/>
            <person name="Prion F."/>
            <person name="Qin B."/>
            <person name="Qu C."/>
            <person name="Retzel E.F."/>
            <person name="Riddle C."/>
            <person name="Sallet E."/>
            <person name="Samain S."/>
            <person name="Samson N."/>
            <person name="Sanders I."/>
            <person name="Saurat O."/>
            <person name="Scarpelli C."/>
            <person name="Schiex T."/>
            <person name="Segurens B."/>
            <person name="Severin A.J."/>
            <person name="Sherrier D.J."/>
            <person name="Shi R."/>
            <person name="Sims S."/>
            <person name="Singer S.R."/>
            <person name="Sinharoy S."/>
            <person name="Sterck L."/>
            <person name="Viollet A."/>
            <person name="Wang B.B."/>
            <person name="Wang K."/>
            <person name="Wang M."/>
            <person name="Wang X."/>
            <person name="Warfsmann J."/>
            <person name="Weissenbach J."/>
            <person name="White D.D."/>
            <person name="White J.D."/>
            <person name="Wiley G.B."/>
            <person name="Wincker P."/>
            <person name="Xing Y."/>
            <person name="Yang L."/>
            <person name="Yao Z."/>
            <person name="Ying F."/>
            <person name="Zhai J."/>
            <person name="Zhou L."/>
            <person name="Zuber A."/>
            <person name="Denarie J."/>
            <person name="Dixon R.A."/>
            <person name="May G.D."/>
            <person name="Schwartz D.C."/>
            <person name="Rogers J."/>
            <person name="Quetier F."/>
            <person name="Town C.D."/>
            <person name="Roe B.A."/>
        </authorList>
    </citation>
    <scope>NUCLEOTIDE SEQUENCE [LARGE SCALE GENOMIC DNA]</scope>
    <source>
        <strain evidence="1">A17</strain>
        <strain evidence="3 4">cv. Jemalong A17</strain>
    </source>
</reference>
<dbReference type="EMBL" id="PSQE01000002">
    <property type="protein sequence ID" value="RHN73194.1"/>
    <property type="molecule type" value="Genomic_DNA"/>
</dbReference>
<evidence type="ECO:0000313" key="3">
    <source>
        <dbReference type="EnsemblPlants" id="KEH37248"/>
    </source>
</evidence>